<organism evidence="5 6">
    <name type="scientific">Saccharopolyspora antimicrobica</name>
    <dbReference type="NCBI Taxonomy" id="455193"/>
    <lineage>
        <taxon>Bacteria</taxon>
        <taxon>Bacillati</taxon>
        <taxon>Actinomycetota</taxon>
        <taxon>Actinomycetes</taxon>
        <taxon>Pseudonocardiales</taxon>
        <taxon>Pseudonocardiaceae</taxon>
        <taxon>Saccharopolyspora</taxon>
    </lineage>
</organism>
<dbReference type="EMBL" id="FOUP01000005">
    <property type="protein sequence ID" value="SFN52927.1"/>
    <property type="molecule type" value="Genomic_DNA"/>
</dbReference>
<keyword evidence="2" id="KW-0472">Membrane</keyword>
<proteinExistence type="predicted"/>
<evidence type="ECO:0000256" key="1">
    <source>
        <dbReference type="SAM" id="MobiDB-lite"/>
    </source>
</evidence>
<evidence type="ECO:0000313" key="7">
    <source>
        <dbReference type="Proteomes" id="UP000270697"/>
    </source>
</evidence>
<sequence>MTIPFVAAGRCPDGPDRFREGRMIAAKALRLALLAAGTAGGLSGAAYGLLNGQSRYARRVIGPPANDPLRADGVHLPNGTGPVPRRELPAGVEPLEFAVLGDSAAAGLGVDFPAELPGVLMARGLAEELDRPVALTTRAIVGTTSQELSAQVDAVLVRPPRLALIIIGANDVTSKLAVATCAELLGAAVRQLVGADVAVVVGTCPDLGAIRPIPQPLRSVARRWSLALGRAQRRAVEAAGGHAVPLADLLSPEFLARPGEFFSPDRFHPSAAGYEAAAAILLPAMCAAIGEWEGGPLPTAPTRSETAEARRPTSRIVAGLNRHLHRRTP</sequence>
<evidence type="ECO:0000259" key="3">
    <source>
        <dbReference type="Pfam" id="PF13472"/>
    </source>
</evidence>
<dbReference type="InterPro" id="IPR013830">
    <property type="entry name" value="SGNH_hydro"/>
</dbReference>
<evidence type="ECO:0000313" key="6">
    <source>
        <dbReference type="Proteomes" id="UP000199398"/>
    </source>
</evidence>
<dbReference type="Proteomes" id="UP000199398">
    <property type="component" value="Unassembled WGS sequence"/>
</dbReference>
<dbReference type="STRING" id="455193.SAMN05421805_10587"/>
<dbReference type="SUPFAM" id="SSF52266">
    <property type="entry name" value="SGNH hydrolase"/>
    <property type="match status" value="1"/>
</dbReference>
<name>A0A1I4ZRY9_9PSEU</name>
<evidence type="ECO:0000313" key="5">
    <source>
        <dbReference type="EMBL" id="SFN52927.1"/>
    </source>
</evidence>
<dbReference type="AlphaFoldDB" id="A0A1I4ZRY9"/>
<dbReference type="PANTHER" id="PTHR30383">
    <property type="entry name" value="THIOESTERASE 1/PROTEASE 1/LYSOPHOSPHOLIPASE L1"/>
    <property type="match status" value="1"/>
</dbReference>
<keyword evidence="2" id="KW-1133">Transmembrane helix</keyword>
<dbReference type="GO" id="GO:0004622">
    <property type="term" value="F:phosphatidylcholine lysophospholipase activity"/>
    <property type="evidence" value="ECO:0007669"/>
    <property type="project" value="TreeGrafter"/>
</dbReference>
<evidence type="ECO:0000313" key="4">
    <source>
        <dbReference type="EMBL" id="RKT83427.1"/>
    </source>
</evidence>
<feature type="region of interest" description="Disordered" evidence="1">
    <location>
        <begin position="297"/>
        <end position="329"/>
    </location>
</feature>
<dbReference type="InterPro" id="IPR036514">
    <property type="entry name" value="SGNH_hydro_sf"/>
</dbReference>
<evidence type="ECO:0000256" key="2">
    <source>
        <dbReference type="SAM" id="Phobius"/>
    </source>
</evidence>
<dbReference type="Gene3D" id="3.40.50.1110">
    <property type="entry name" value="SGNH hydrolase"/>
    <property type="match status" value="1"/>
</dbReference>
<dbReference type="CDD" id="cd01836">
    <property type="entry name" value="FeeA_FeeB_like"/>
    <property type="match status" value="1"/>
</dbReference>
<keyword evidence="2" id="KW-0812">Transmembrane</keyword>
<reference evidence="4 7" key="2">
    <citation type="submission" date="2018-10" db="EMBL/GenBank/DDBJ databases">
        <title>Sequencing the genomes of 1000 actinobacteria strains.</title>
        <authorList>
            <person name="Klenk H.-P."/>
        </authorList>
    </citation>
    <scope>NUCLEOTIDE SEQUENCE [LARGE SCALE GENOMIC DNA]</scope>
    <source>
        <strain evidence="4 7">DSM 45119</strain>
    </source>
</reference>
<dbReference type="PANTHER" id="PTHR30383:SF5">
    <property type="entry name" value="SGNH HYDROLASE-TYPE ESTERASE DOMAIN-CONTAINING PROTEIN"/>
    <property type="match status" value="1"/>
</dbReference>
<dbReference type="EMBL" id="RBXX01000002">
    <property type="protein sequence ID" value="RKT83427.1"/>
    <property type="molecule type" value="Genomic_DNA"/>
</dbReference>
<feature type="transmembrane region" description="Helical" evidence="2">
    <location>
        <begin position="28"/>
        <end position="50"/>
    </location>
</feature>
<dbReference type="Pfam" id="PF13472">
    <property type="entry name" value="Lipase_GDSL_2"/>
    <property type="match status" value="1"/>
</dbReference>
<gene>
    <name evidence="4" type="ORF">ATL45_1710</name>
    <name evidence="5" type="ORF">SAMN05421805_10587</name>
</gene>
<dbReference type="InterPro" id="IPR051532">
    <property type="entry name" value="Ester_Hydrolysis_Enzymes"/>
</dbReference>
<keyword evidence="7" id="KW-1185">Reference proteome</keyword>
<accession>A0A1I4ZRY9</accession>
<dbReference type="Proteomes" id="UP000270697">
    <property type="component" value="Unassembled WGS sequence"/>
</dbReference>
<reference evidence="5 6" key="1">
    <citation type="submission" date="2016-10" db="EMBL/GenBank/DDBJ databases">
        <authorList>
            <person name="de Groot N.N."/>
        </authorList>
    </citation>
    <scope>NUCLEOTIDE SEQUENCE [LARGE SCALE GENOMIC DNA]</scope>
    <source>
        <strain evidence="5 6">CPCC 201259</strain>
    </source>
</reference>
<feature type="domain" description="SGNH hydrolase-type esterase" evidence="3">
    <location>
        <begin position="99"/>
        <end position="276"/>
    </location>
</feature>
<protein>
    <submittedName>
        <fullName evidence="4 5">Lysophospholipase L1</fullName>
    </submittedName>
</protein>